<protein>
    <recommendedName>
        <fullName evidence="3">Group-specific protein</fullName>
    </recommendedName>
</protein>
<reference evidence="1 2" key="1">
    <citation type="submission" date="2019-04" db="EMBL/GenBank/DDBJ databases">
        <authorList>
            <person name="Patino-Navarrete R."/>
            <person name="Patino Navarrete R."/>
        </authorList>
    </citation>
    <scope>NUCLEOTIDE SEQUENCE [LARGE SCALE GENOMIC DNA]</scope>
    <source>
        <strain evidence="1">Bacillus thuringiensis strain AR23</strain>
    </source>
</reference>
<proteinExistence type="predicted"/>
<sequence>MSGALPELKTKGNVIYSDFSTGYQKSTYKEEDYLYYQDVIKEMGKDVKNKITAESNDIKELVKKELENQMKDLGIDLKTYITSAINSSQKNGHTKAKKTMEFTKFQRCVVAKLSGDTNVSLVYSHMTNGVENFLIIIDNDDPDFIMNLSEIYWDVYDELQEIDDNYSFNFEPVTYEEFVELDTCSSIQKIFYKEDRV</sequence>
<dbReference type="EMBL" id="CAAKHA010000036">
    <property type="protein sequence ID" value="VIJ08202.1"/>
    <property type="molecule type" value="Genomic_DNA"/>
</dbReference>
<dbReference type="RefSeq" id="WP_179979002.1">
    <property type="nucleotide sequence ID" value="NZ_CAAKHA010000036.1"/>
</dbReference>
<evidence type="ECO:0000313" key="1">
    <source>
        <dbReference type="EMBL" id="VIJ08202.1"/>
    </source>
</evidence>
<accession>A0AAX3HZ31</accession>
<organism evidence="1 2">
    <name type="scientific">Bacillus thuringiensis subsp. israelensis</name>
    <dbReference type="NCBI Taxonomy" id="1430"/>
    <lineage>
        <taxon>Bacteria</taxon>
        <taxon>Bacillati</taxon>
        <taxon>Bacillota</taxon>
        <taxon>Bacilli</taxon>
        <taxon>Bacillales</taxon>
        <taxon>Bacillaceae</taxon>
        <taxon>Bacillus</taxon>
        <taxon>Bacillus cereus group</taxon>
    </lineage>
</organism>
<dbReference type="AlphaFoldDB" id="A0AAX3HZ31"/>
<comment type="caution">
    <text evidence="1">The sequence shown here is derived from an EMBL/GenBank/DDBJ whole genome shotgun (WGS) entry which is preliminary data.</text>
</comment>
<gene>
    <name evidence="1" type="ORF">BTAR23_AR23_06250</name>
</gene>
<dbReference type="Proteomes" id="UP000508034">
    <property type="component" value="Unassembled WGS sequence"/>
</dbReference>
<name>A0AAX3HZ31_BACTI</name>
<evidence type="ECO:0000313" key="2">
    <source>
        <dbReference type="Proteomes" id="UP000508034"/>
    </source>
</evidence>
<evidence type="ECO:0008006" key="3">
    <source>
        <dbReference type="Google" id="ProtNLM"/>
    </source>
</evidence>